<feature type="compositionally biased region" description="Basic and acidic residues" evidence="1">
    <location>
        <begin position="139"/>
        <end position="164"/>
    </location>
</feature>
<feature type="compositionally biased region" description="Basic and acidic residues" evidence="1">
    <location>
        <begin position="256"/>
        <end position="281"/>
    </location>
</feature>
<name>A0ABW4CXM4_9LACO</name>
<accession>A0ABW4CXM4</accession>
<dbReference type="RefSeq" id="WP_125754733.1">
    <property type="nucleotide sequence ID" value="NZ_JBHTOK010000063.1"/>
</dbReference>
<feature type="region of interest" description="Disordered" evidence="1">
    <location>
        <begin position="244"/>
        <end position="281"/>
    </location>
</feature>
<dbReference type="EMBL" id="JBHTOK010000063">
    <property type="protein sequence ID" value="MFD1441225.1"/>
    <property type="molecule type" value="Genomic_DNA"/>
</dbReference>
<dbReference type="Proteomes" id="UP001597212">
    <property type="component" value="Unassembled WGS sequence"/>
</dbReference>
<feature type="region of interest" description="Disordered" evidence="1">
    <location>
        <begin position="103"/>
        <end position="165"/>
    </location>
</feature>
<evidence type="ECO:0000256" key="1">
    <source>
        <dbReference type="SAM" id="MobiDB-lite"/>
    </source>
</evidence>
<gene>
    <name evidence="2" type="ORF">ACFQ5K_07550</name>
</gene>
<feature type="compositionally biased region" description="Low complexity" evidence="1">
    <location>
        <begin position="117"/>
        <end position="138"/>
    </location>
</feature>
<keyword evidence="3" id="KW-1185">Reference proteome</keyword>
<protein>
    <submittedName>
        <fullName evidence="2">Uncharacterized protein</fullName>
    </submittedName>
</protein>
<evidence type="ECO:0000313" key="3">
    <source>
        <dbReference type="Proteomes" id="UP001597212"/>
    </source>
</evidence>
<organism evidence="2 3">
    <name type="scientific">Lacticaseibacillus hegangensis</name>
    <dbReference type="NCBI Taxonomy" id="2486010"/>
    <lineage>
        <taxon>Bacteria</taxon>
        <taxon>Bacillati</taxon>
        <taxon>Bacillota</taxon>
        <taxon>Bacilli</taxon>
        <taxon>Lactobacillales</taxon>
        <taxon>Lactobacillaceae</taxon>
        <taxon>Lacticaseibacillus</taxon>
    </lineage>
</organism>
<reference evidence="3" key="1">
    <citation type="journal article" date="2019" name="Int. J. Syst. Evol. Microbiol.">
        <title>The Global Catalogue of Microorganisms (GCM) 10K type strain sequencing project: providing services to taxonomists for standard genome sequencing and annotation.</title>
        <authorList>
            <consortium name="The Broad Institute Genomics Platform"/>
            <consortium name="The Broad Institute Genome Sequencing Center for Infectious Disease"/>
            <person name="Wu L."/>
            <person name="Ma J."/>
        </authorList>
    </citation>
    <scope>NUCLEOTIDE SEQUENCE [LARGE SCALE GENOMIC DNA]</scope>
    <source>
        <strain evidence="3">CCM 8912</strain>
    </source>
</reference>
<evidence type="ECO:0000313" key="2">
    <source>
        <dbReference type="EMBL" id="MFD1441225.1"/>
    </source>
</evidence>
<proteinExistence type="predicted"/>
<sequence length="304" mass="34533">MDYWKQRRAYRSLKMIQLNISAGQNNLYRELLDYANDSYQLDDWFTMKNEALASLTGLSDRGMKDARNALVQSGLVEYKPGKRSTVNPSYKIICLYSGAQSGEDNAPQSASRSASTVPHGVPQVVPHGVPPSTLLKPTKTLDTKPSRAKSEKRTYTPESDEMKSASRLWSKIQTNNPETKAPNLQHWADDLRLMHERDGRSWEKINRMIDWSQADAFWSGVILSAKKLREKYDQMAAKANAEAREAAQPKTYVKPARVEAKPDWLDKDYHPSEQPEDQTKAEEIAAKLAKLKEMRRDNADTKTT</sequence>
<feature type="compositionally biased region" description="Polar residues" evidence="1">
    <location>
        <begin position="103"/>
        <end position="116"/>
    </location>
</feature>
<comment type="caution">
    <text evidence="2">The sequence shown here is derived from an EMBL/GenBank/DDBJ whole genome shotgun (WGS) entry which is preliminary data.</text>
</comment>